<feature type="transmembrane region" description="Helical" evidence="1">
    <location>
        <begin position="43"/>
        <end position="62"/>
    </location>
</feature>
<reference evidence="2 3" key="1">
    <citation type="journal article" date="2015" name="Genome Biol.">
        <title>Comparative genomics of Steinernema reveals deeply conserved gene regulatory networks.</title>
        <authorList>
            <person name="Dillman A.R."/>
            <person name="Macchietto M."/>
            <person name="Porter C.F."/>
            <person name="Rogers A."/>
            <person name="Williams B."/>
            <person name="Antoshechkin I."/>
            <person name="Lee M.M."/>
            <person name="Goodwin Z."/>
            <person name="Lu X."/>
            <person name="Lewis E.E."/>
            <person name="Goodrich-Blair H."/>
            <person name="Stock S.P."/>
            <person name="Adams B.J."/>
            <person name="Sternberg P.W."/>
            <person name="Mortazavi A."/>
        </authorList>
    </citation>
    <scope>NUCLEOTIDE SEQUENCE [LARGE SCALE GENOMIC DNA]</scope>
    <source>
        <strain evidence="2 3">ALL</strain>
    </source>
</reference>
<keyword evidence="1" id="KW-0472">Membrane</keyword>
<keyword evidence="1" id="KW-1133">Transmembrane helix</keyword>
<keyword evidence="3" id="KW-1185">Reference proteome</keyword>
<proteinExistence type="predicted"/>
<organism evidence="2 3">
    <name type="scientific">Steinernema carpocapsae</name>
    <name type="common">Entomopathogenic nematode</name>
    <dbReference type="NCBI Taxonomy" id="34508"/>
    <lineage>
        <taxon>Eukaryota</taxon>
        <taxon>Metazoa</taxon>
        <taxon>Ecdysozoa</taxon>
        <taxon>Nematoda</taxon>
        <taxon>Chromadorea</taxon>
        <taxon>Rhabditida</taxon>
        <taxon>Tylenchina</taxon>
        <taxon>Panagrolaimomorpha</taxon>
        <taxon>Strongyloidoidea</taxon>
        <taxon>Steinernematidae</taxon>
        <taxon>Steinernema</taxon>
    </lineage>
</organism>
<comment type="caution">
    <text evidence="2">The sequence shown here is derived from an EMBL/GenBank/DDBJ whole genome shotgun (WGS) entry which is preliminary data.</text>
</comment>
<dbReference type="AlphaFoldDB" id="A0A4U5M203"/>
<keyword evidence="1" id="KW-0812">Transmembrane</keyword>
<feature type="transmembrane region" description="Helical" evidence="1">
    <location>
        <begin position="68"/>
        <end position="92"/>
    </location>
</feature>
<evidence type="ECO:0000313" key="3">
    <source>
        <dbReference type="Proteomes" id="UP000298663"/>
    </source>
</evidence>
<protein>
    <submittedName>
        <fullName evidence="2">Uncharacterized protein</fullName>
    </submittedName>
</protein>
<dbReference type="EMBL" id="AZBU02000010">
    <property type="protein sequence ID" value="TKR62738.1"/>
    <property type="molecule type" value="Genomic_DNA"/>
</dbReference>
<sequence length="148" mass="17380">MILQVIYCCTFVVYVALVLFVVYKQSQQGKLSNFKREMNILVYAGIHFVLDISLVTVFHYIPLPKHKLTSFFLLMGYVINNLALPTILYLFINRYVRKLREKVGMIVAFRNLRQDFFRCITNRISTSTSSRIFGVKNTYMVRRSSTRS</sequence>
<evidence type="ECO:0000256" key="1">
    <source>
        <dbReference type="SAM" id="Phobius"/>
    </source>
</evidence>
<name>A0A4U5M203_STECR</name>
<feature type="transmembrane region" description="Helical" evidence="1">
    <location>
        <begin position="6"/>
        <end position="23"/>
    </location>
</feature>
<gene>
    <name evidence="2" type="ORF">L596_026658</name>
</gene>
<reference evidence="2 3" key="2">
    <citation type="journal article" date="2019" name="G3 (Bethesda)">
        <title>Hybrid Assembly of the Genome of the Entomopathogenic Nematode Steinernema carpocapsae Identifies the X-Chromosome.</title>
        <authorList>
            <person name="Serra L."/>
            <person name="Macchietto M."/>
            <person name="Macias-Munoz A."/>
            <person name="McGill C.J."/>
            <person name="Rodriguez I.M."/>
            <person name="Rodriguez B."/>
            <person name="Murad R."/>
            <person name="Mortazavi A."/>
        </authorList>
    </citation>
    <scope>NUCLEOTIDE SEQUENCE [LARGE SCALE GENOMIC DNA]</scope>
    <source>
        <strain evidence="2 3">ALL</strain>
    </source>
</reference>
<evidence type="ECO:0000313" key="2">
    <source>
        <dbReference type="EMBL" id="TKR62738.1"/>
    </source>
</evidence>
<dbReference type="Proteomes" id="UP000298663">
    <property type="component" value="Unassembled WGS sequence"/>
</dbReference>
<accession>A0A4U5M203</accession>